<reference evidence="2" key="1">
    <citation type="journal article" date="2023" name="Nat. Plants">
        <title>Single-cell RNA sequencing provides a high-resolution roadmap for understanding the multicellular compartmentation of specialized metabolism.</title>
        <authorList>
            <person name="Sun S."/>
            <person name="Shen X."/>
            <person name="Li Y."/>
            <person name="Li Y."/>
            <person name="Wang S."/>
            <person name="Li R."/>
            <person name="Zhang H."/>
            <person name="Shen G."/>
            <person name="Guo B."/>
            <person name="Wei J."/>
            <person name="Xu J."/>
            <person name="St-Pierre B."/>
            <person name="Chen S."/>
            <person name="Sun C."/>
        </authorList>
    </citation>
    <scope>NUCLEOTIDE SEQUENCE [LARGE SCALE GENOMIC DNA]</scope>
</reference>
<organism evidence="1 2">
    <name type="scientific">Catharanthus roseus</name>
    <name type="common">Madagascar periwinkle</name>
    <name type="synonym">Vinca rosea</name>
    <dbReference type="NCBI Taxonomy" id="4058"/>
    <lineage>
        <taxon>Eukaryota</taxon>
        <taxon>Viridiplantae</taxon>
        <taxon>Streptophyta</taxon>
        <taxon>Embryophyta</taxon>
        <taxon>Tracheophyta</taxon>
        <taxon>Spermatophyta</taxon>
        <taxon>Magnoliopsida</taxon>
        <taxon>eudicotyledons</taxon>
        <taxon>Gunneridae</taxon>
        <taxon>Pentapetalae</taxon>
        <taxon>asterids</taxon>
        <taxon>lamiids</taxon>
        <taxon>Gentianales</taxon>
        <taxon>Apocynaceae</taxon>
        <taxon>Rauvolfioideae</taxon>
        <taxon>Vinceae</taxon>
        <taxon>Catharanthinae</taxon>
        <taxon>Catharanthus</taxon>
    </lineage>
</organism>
<accession>A0ACB9ZT14</accession>
<comment type="caution">
    <text evidence="1">The sequence shown here is derived from an EMBL/GenBank/DDBJ whole genome shotgun (WGS) entry which is preliminary data.</text>
</comment>
<keyword evidence="2" id="KW-1185">Reference proteome</keyword>
<dbReference type="EMBL" id="CM044708">
    <property type="protein sequence ID" value="KAI5650733.1"/>
    <property type="molecule type" value="Genomic_DNA"/>
</dbReference>
<proteinExistence type="predicted"/>
<dbReference type="Proteomes" id="UP001060085">
    <property type="component" value="Linkage Group LG08"/>
</dbReference>
<evidence type="ECO:0000313" key="1">
    <source>
        <dbReference type="EMBL" id="KAI5650733.1"/>
    </source>
</evidence>
<evidence type="ECO:0000313" key="2">
    <source>
        <dbReference type="Proteomes" id="UP001060085"/>
    </source>
</evidence>
<name>A0ACB9ZT14_CATRO</name>
<protein>
    <submittedName>
        <fullName evidence="1">Uncharacterized protein</fullName>
    </submittedName>
</protein>
<sequence>MEEVSAHVHSGPIVPDALTRQHEHRSGLIWSGDQKTCITDLQCKQIARGAYGPYFTGVVQKSWTLPTNRMISHVELIQQQTVSSTHARNTINITEHVIAIT</sequence>
<gene>
    <name evidence="1" type="ORF">M9H77_36738</name>
</gene>